<dbReference type="FunFam" id="3.30.70.270:FF:000001">
    <property type="entry name" value="Diguanylate cyclase domain protein"/>
    <property type="match status" value="1"/>
</dbReference>
<keyword evidence="4" id="KW-0175">Coiled coil</keyword>
<organism evidence="6 7">
    <name type="scientific">Halioxenophilus aromaticivorans</name>
    <dbReference type="NCBI Taxonomy" id="1306992"/>
    <lineage>
        <taxon>Bacteria</taxon>
        <taxon>Pseudomonadati</taxon>
        <taxon>Pseudomonadota</taxon>
        <taxon>Gammaproteobacteria</taxon>
        <taxon>Alteromonadales</taxon>
        <taxon>Alteromonadaceae</taxon>
        <taxon>Halioxenophilus</taxon>
    </lineage>
</organism>
<evidence type="ECO:0000256" key="3">
    <source>
        <dbReference type="ARBA" id="ARBA00034247"/>
    </source>
</evidence>
<evidence type="ECO:0000256" key="1">
    <source>
        <dbReference type="ARBA" id="ARBA00001946"/>
    </source>
</evidence>
<comment type="cofactor">
    <cofactor evidence="1">
        <name>Mg(2+)</name>
        <dbReference type="ChEBI" id="CHEBI:18420"/>
    </cofactor>
</comment>
<protein>
    <recommendedName>
        <fullName evidence="2">diguanylate cyclase</fullName>
        <ecNumber evidence="2">2.7.7.65</ecNumber>
    </recommendedName>
</protein>
<evidence type="ECO:0000256" key="2">
    <source>
        <dbReference type="ARBA" id="ARBA00012528"/>
    </source>
</evidence>
<dbReference type="RefSeq" id="WP_345424582.1">
    <property type="nucleotide sequence ID" value="NZ_AP031496.1"/>
</dbReference>
<dbReference type="PROSITE" id="PS50887">
    <property type="entry name" value="GGDEF"/>
    <property type="match status" value="1"/>
</dbReference>
<dbReference type="CDD" id="cd01949">
    <property type="entry name" value="GGDEF"/>
    <property type="match status" value="1"/>
</dbReference>
<evidence type="ECO:0000259" key="5">
    <source>
        <dbReference type="PROSITE" id="PS50887"/>
    </source>
</evidence>
<evidence type="ECO:0000313" key="6">
    <source>
        <dbReference type="EMBL" id="GAA4949510.1"/>
    </source>
</evidence>
<dbReference type="EC" id="2.7.7.65" evidence="2"/>
<proteinExistence type="predicted"/>
<name>A0AAV3U5J0_9ALTE</name>
<dbReference type="Pfam" id="PF00990">
    <property type="entry name" value="GGDEF"/>
    <property type="match status" value="1"/>
</dbReference>
<dbReference type="SMART" id="SM00267">
    <property type="entry name" value="GGDEF"/>
    <property type="match status" value="1"/>
</dbReference>
<dbReference type="InterPro" id="IPR029787">
    <property type="entry name" value="Nucleotide_cyclase"/>
</dbReference>
<dbReference type="EMBL" id="BAABLX010000028">
    <property type="protein sequence ID" value="GAA4949510.1"/>
    <property type="molecule type" value="Genomic_DNA"/>
</dbReference>
<dbReference type="InterPro" id="IPR000160">
    <property type="entry name" value="GGDEF_dom"/>
</dbReference>
<comment type="caution">
    <text evidence="6">The sequence shown here is derived from an EMBL/GenBank/DDBJ whole genome shotgun (WGS) entry which is preliminary data.</text>
</comment>
<reference evidence="7" key="1">
    <citation type="journal article" date="2019" name="Int. J. Syst. Evol. Microbiol.">
        <title>The Global Catalogue of Microorganisms (GCM) 10K type strain sequencing project: providing services to taxonomists for standard genome sequencing and annotation.</title>
        <authorList>
            <consortium name="The Broad Institute Genomics Platform"/>
            <consortium name="The Broad Institute Genome Sequencing Center for Infectious Disease"/>
            <person name="Wu L."/>
            <person name="Ma J."/>
        </authorList>
    </citation>
    <scope>NUCLEOTIDE SEQUENCE [LARGE SCALE GENOMIC DNA]</scope>
    <source>
        <strain evidence="7">JCM 19134</strain>
    </source>
</reference>
<dbReference type="InterPro" id="IPR050469">
    <property type="entry name" value="Diguanylate_Cyclase"/>
</dbReference>
<dbReference type="SUPFAM" id="SSF55073">
    <property type="entry name" value="Nucleotide cyclase"/>
    <property type="match status" value="1"/>
</dbReference>
<sequence length="334" mass="37739">MTHRHTVQQANVISAKSIEFLGKYEIPAMPTNFAVAYELMLGKNDPLLSSVRDLADKDMLDAFRFQELYSTFIDKRPDINEQMINPIAHLLGTMMTACAQSSKTVDRYQRQLNEGGDALEEQAADPQEIIKALAQATQQVRDEQTQMNARLTEAEKEVKTLRTNLEQLEIEAITDPLSELSNRKGLERVLEDNPICAEHNCLGLFDIDHFKKINDNYGHNFGDYVIKQVAREIKNHIRGSDIAVRWGGEEFLLILRDTDLKGAVFVGNKIREAIRALRWKNTRTGEQLPPVTISGGVTQMDPTNLLLKDLDATVERADQSLYRAKQSGRNLICA</sequence>
<dbReference type="InterPro" id="IPR043128">
    <property type="entry name" value="Rev_trsase/Diguanyl_cyclase"/>
</dbReference>
<feature type="coiled-coil region" evidence="4">
    <location>
        <begin position="137"/>
        <end position="171"/>
    </location>
</feature>
<dbReference type="NCBIfam" id="TIGR00254">
    <property type="entry name" value="GGDEF"/>
    <property type="match status" value="1"/>
</dbReference>
<accession>A0AAV3U5J0</accession>
<gene>
    <name evidence="6" type="ORF">GCM10025791_32170</name>
</gene>
<comment type="catalytic activity">
    <reaction evidence="3">
        <text>2 GTP = 3',3'-c-di-GMP + 2 diphosphate</text>
        <dbReference type="Rhea" id="RHEA:24898"/>
        <dbReference type="ChEBI" id="CHEBI:33019"/>
        <dbReference type="ChEBI" id="CHEBI:37565"/>
        <dbReference type="ChEBI" id="CHEBI:58805"/>
        <dbReference type="EC" id="2.7.7.65"/>
    </reaction>
</comment>
<dbReference type="PANTHER" id="PTHR45138">
    <property type="entry name" value="REGULATORY COMPONENTS OF SENSORY TRANSDUCTION SYSTEM"/>
    <property type="match status" value="1"/>
</dbReference>
<feature type="domain" description="GGDEF" evidence="5">
    <location>
        <begin position="198"/>
        <end position="334"/>
    </location>
</feature>
<evidence type="ECO:0000313" key="7">
    <source>
        <dbReference type="Proteomes" id="UP001409585"/>
    </source>
</evidence>
<dbReference type="GO" id="GO:0052621">
    <property type="term" value="F:diguanylate cyclase activity"/>
    <property type="evidence" value="ECO:0007669"/>
    <property type="project" value="UniProtKB-EC"/>
</dbReference>
<dbReference type="PANTHER" id="PTHR45138:SF9">
    <property type="entry name" value="DIGUANYLATE CYCLASE DGCM-RELATED"/>
    <property type="match status" value="1"/>
</dbReference>
<evidence type="ECO:0000256" key="4">
    <source>
        <dbReference type="SAM" id="Coils"/>
    </source>
</evidence>
<dbReference type="Proteomes" id="UP001409585">
    <property type="component" value="Unassembled WGS sequence"/>
</dbReference>
<dbReference type="AlphaFoldDB" id="A0AAV3U5J0"/>
<dbReference type="Gene3D" id="3.30.70.270">
    <property type="match status" value="1"/>
</dbReference>
<keyword evidence="7" id="KW-1185">Reference proteome</keyword>